<dbReference type="Proteomes" id="UP001255185">
    <property type="component" value="Unassembled WGS sequence"/>
</dbReference>
<dbReference type="NCBIfam" id="TIGR04183">
    <property type="entry name" value="Por_Secre_tail"/>
    <property type="match status" value="1"/>
</dbReference>
<dbReference type="InterPro" id="IPR026444">
    <property type="entry name" value="Secre_tail"/>
</dbReference>
<keyword evidence="4" id="KW-1185">Reference proteome</keyword>
<name>A0ABU1TQX0_9FLAO</name>
<reference evidence="3 4" key="1">
    <citation type="submission" date="2023-07" db="EMBL/GenBank/DDBJ databases">
        <title>Sorghum-associated microbial communities from plants grown in Nebraska, USA.</title>
        <authorList>
            <person name="Schachtman D."/>
        </authorList>
    </citation>
    <scope>NUCLEOTIDE SEQUENCE [LARGE SCALE GENOMIC DNA]</scope>
    <source>
        <strain evidence="3 4">3773</strain>
    </source>
</reference>
<comment type="caution">
    <text evidence="3">The sequence shown here is derived from an EMBL/GenBank/DDBJ whole genome shotgun (WGS) entry which is preliminary data.</text>
</comment>
<organism evidence="3 4">
    <name type="scientific">Flavobacterium arsenatis</name>
    <dbReference type="NCBI Taxonomy" id="1484332"/>
    <lineage>
        <taxon>Bacteria</taxon>
        <taxon>Pseudomonadati</taxon>
        <taxon>Bacteroidota</taxon>
        <taxon>Flavobacteriia</taxon>
        <taxon>Flavobacteriales</taxon>
        <taxon>Flavobacteriaceae</taxon>
        <taxon>Flavobacterium</taxon>
    </lineage>
</organism>
<gene>
    <name evidence="3" type="ORF">J2X31_002402</name>
</gene>
<dbReference type="EMBL" id="JAVDVI010000010">
    <property type="protein sequence ID" value="MDR6968379.1"/>
    <property type="molecule type" value="Genomic_DNA"/>
</dbReference>
<dbReference type="RefSeq" id="WP_310026938.1">
    <property type="nucleotide sequence ID" value="NZ_JAVDVI010000010.1"/>
</dbReference>
<keyword evidence="1" id="KW-0732">Signal</keyword>
<evidence type="ECO:0000313" key="3">
    <source>
        <dbReference type="EMBL" id="MDR6968379.1"/>
    </source>
</evidence>
<evidence type="ECO:0000256" key="1">
    <source>
        <dbReference type="ARBA" id="ARBA00022729"/>
    </source>
</evidence>
<evidence type="ECO:0000259" key="2">
    <source>
        <dbReference type="Pfam" id="PF18962"/>
    </source>
</evidence>
<sequence>MSQSANKAKIVANDEENVLENELKKEYVVISPNPSSSTVDISVENLKMNNIVISSMDGRVMFNKKVNNVTSYKLHISSYNRGVYMITVTDSHGKIITEKSLKNKPIFIL</sequence>
<dbReference type="Pfam" id="PF18962">
    <property type="entry name" value="Por_Secre_tail"/>
    <property type="match status" value="1"/>
</dbReference>
<evidence type="ECO:0000313" key="4">
    <source>
        <dbReference type="Proteomes" id="UP001255185"/>
    </source>
</evidence>
<proteinExistence type="predicted"/>
<accession>A0ABU1TQX0</accession>
<protein>
    <recommendedName>
        <fullName evidence="2">Secretion system C-terminal sorting domain-containing protein</fullName>
    </recommendedName>
</protein>
<feature type="domain" description="Secretion system C-terminal sorting" evidence="2">
    <location>
        <begin position="30"/>
        <end position="99"/>
    </location>
</feature>